<sequence>MKKGESIQDFVRKLRVLLKEVNNVPDDVVAQAFKNALPFDKSGLYNSLTLKPPKTVQDLLVRADRYANVQEDSKYKQQKDFANDRGKQEQPQRDKDRKKHNKDAKIGVS</sequence>
<comment type="caution">
    <text evidence="2">The sequence shown here is derived from an EMBL/GenBank/DDBJ whole genome shotgun (WGS) entry which is preliminary data.</text>
</comment>
<dbReference type="OrthoDB" id="998635at2759"/>
<reference evidence="2 3" key="1">
    <citation type="submission" date="2020-10" db="EMBL/GenBank/DDBJ databases">
        <title>The Coptis chinensis genome and diversification of protoberbering-type alkaloids.</title>
        <authorList>
            <person name="Wang B."/>
            <person name="Shu S."/>
            <person name="Song C."/>
            <person name="Liu Y."/>
        </authorList>
    </citation>
    <scope>NUCLEOTIDE SEQUENCE [LARGE SCALE GENOMIC DNA]</scope>
    <source>
        <strain evidence="2">HL-2020</strain>
        <tissue evidence="2">Leaf</tissue>
    </source>
</reference>
<dbReference type="AlphaFoldDB" id="A0A835LVH9"/>
<evidence type="ECO:0000313" key="2">
    <source>
        <dbReference type="EMBL" id="KAF9606532.1"/>
    </source>
</evidence>
<evidence type="ECO:0000313" key="3">
    <source>
        <dbReference type="Proteomes" id="UP000631114"/>
    </source>
</evidence>
<proteinExistence type="predicted"/>
<keyword evidence="3" id="KW-1185">Reference proteome</keyword>
<protein>
    <submittedName>
        <fullName evidence="2">Uncharacterized protein</fullName>
    </submittedName>
</protein>
<name>A0A835LVH9_9MAGN</name>
<dbReference type="EMBL" id="JADFTS010000005">
    <property type="protein sequence ID" value="KAF9606532.1"/>
    <property type="molecule type" value="Genomic_DNA"/>
</dbReference>
<accession>A0A835LVH9</accession>
<feature type="compositionally biased region" description="Basic and acidic residues" evidence="1">
    <location>
        <begin position="70"/>
        <end position="95"/>
    </location>
</feature>
<feature type="region of interest" description="Disordered" evidence="1">
    <location>
        <begin position="70"/>
        <end position="109"/>
    </location>
</feature>
<organism evidence="2 3">
    <name type="scientific">Coptis chinensis</name>
    <dbReference type="NCBI Taxonomy" id="261450"/>
    <lineage>
        <taxon>Eukaryota</taxon>
        <taxon>Viridiplantae</taxon>
        <taxon>Streptophyta</taxon>
        <taxon>Embryophyta</taxon>
        <taxon>Tracheophyta</taxon>
        <taxon>Spermatophyta</taxon>
        <taxon>Magnoliopsida</taxon>
        <taxon>Ranunculales</taxon>
        <taxon>Ranunculaceae</taxon>
        <taxon>Coptidoideae</taxon>
        <taxon>Coptis</taxon>
    </lineage>
</organism>
<evidence type="ECO:0000256" key="1">
    <source>
        <dbReference type="SAM" id="MobiDB-lite"/>
    </source>
</evidence>
<gene>
    <name evidence="2" type="ORF">IFM89_025995</name>
</gene>
<dbReference type="Proteomes" id="UP000631114">
    <property type="component" value="Unassembled WGS sequence"/>
</dbReference>